<dbReference type="AlphaFoldDB" id="A0A146KHA2"/>
<dbReference type="GO" id="GO:0006457">
    <property type="term" value="P:protein folding"/>
    <property type="evidence" value="ECO:0007669"/>
    <property type="project" value="TreeGrafter"/>
</dbReference>
<dbReference type="Gene3D" id="3.40.30.10">
    <property type="entry name" value="Glutaredoxin"/>
    <property type="match status" value="1"/>
</dbReference>
<dbReference type="GO" id="GO:0003756">
    <property type="term" value="F:protein disulfide isomerase activity"/>
    <property type="evidence" value="ECO:0007669"/>
    <property type="project" value="TreeGrafter"/>
</dbReference>
<organism evidence="2">
    <name type="scientific">Trepomonas sp. PC1</name>
    <dbReference type="NCBI Taxonomy" id="1076344"/>
    <lineage>
        <taxon>Eukaryota</taxon>
        <taxon>Metamonada</taxon>
        <taxon>Diplomonadida</taxon>
        <taxon>Hexamitidae</taxon>
        <taxon>Hexamitinae</taxon>
        <taxon>Trepomonas</taxon>
    </lineage>
</organism>
<dbReference type="InterPro" id="IPR013766">
    <property type="entry name" value="Thioredoxin_domain"/>
</dbReference>
<dbReference type="Pfam" id="PF00085">
    <property type="entry name" value="Thioredoxin"/>
    <property type="match status" value="1"/>
</dbReference>
<dbReference type="InterPro" id="IPR036249">
    <property type="entry name" value="Thioredoxin-like_sf"/>
</dbReference>
<keyword evidence="2" id="KW-0413">Isomerase</keyword>
<gene>
    <name evidence="2" type="ORF">TPC1_12132</name>
</gene>
<evidence type="ECO:0000313" key="2">
    <source>
        <dbReference type="EMBL" id="JAP95005.1"/>
    </source>
</evidence>
<dbReference type="GO" id="GO:0005783">
    <property type="term" value="C:endoplasmic reticulum"/>
    <property type="evidence" value="ECO:0007669"/>
    <property type="project" value="TreeGrafter"/>
</dbReference>
<accession>A0A146KHA2</accession>
<dbReference type="PANTHER" id="PTHR45672">
    <property type="entry name" value="PROTEIN DISULFIDE-ISOMERASE C17H9.14C-RELATED"/>
    <property type="match status" value="1"/>
</dbReference>
<dbReference type="EMBL" id="GDID01001601">
    <property type="protein sequence ID" value="JAP95005.1"/>
    <property type="molecule type" value="Transcribed_RNA"/>
</dbReference>
<dbReference type="SUPFAM" id="SSF52833">
    <property type="entry name" value="Thioredoxin-like"/>
    <property type="match status" value="1"/>
</dbReference>
<sequence>GHSFLVLFVQAIIAYQEINQKQFRQLKKSGHSFLVLFHTPSCHACLVFKPEYIKAEEMNKGAVIFTAMNCENMDNRYVCANSDVPNYPTLKMFNHNKKGIAPLPYTDYRGDIEVHEYALANMRLPFKLVENLNEITEPQFTLIYSTEEIPYELYTIARSTKPVFALKNAKSEQFVKKFDGLFQQEQGVIFCSEKCEKFNGNAEDSADWLKSQTKSEL</sequence>
<feature type="non-terminal residue" evidence="2">
    <location>
        <position position="1"/>
    </location>
</feature>
<dbReference type="InterPro" id="IPR051063">
    <property type="entry name" value="PDI"/>
</dbReference>
<reference evidence="2" key="1">
    <citation type="submission" date="2015-07" db="EMBL/GenBank/DDBJ databases">
        <title>Adaptation to a free-living lifestyle via gene acquisitions in the diplomonad Trepomonas sp. PC1.</title>
        <authorList>
            <person name="Xu F."/>
            <person name="Jerlstrom-Hultqvist J."/>
            <person name="Kolisko M."/>
            <person name="Simpson A.G.B."/>
            <person name="Roger A.J."/>
            <person name="Svard S.G."/>
            <person name="Andersson J.O."/>
        </authorList>
    </citation>
    <scope>NUCLEOTIDE SEQUENCE</scope>
    <source>
        <strain evidence="2">PC1</strain>
    </source>
</reference>
<feature type="domain" description="Thioredoxin" evidence="1">
    <location>
        <begin position="18"/>
        <end position="98"/>
    </location>
</feature>
<evidence type="ECO:0000259" key="1">
    <source>
        <dbReference type="Pfam" id="PF00085"/>
    </source>
</evidence>
<proteinExistence type="predicted"/>
<protein>
    <submittedName>
        <fullName evidence="2">Protein disulfide isomerase</fullName>
    </submittedName>
</protein>
<name>A0A146KHA2_9EUKA</name>